<keyword evidence="3 6" id="KW-0812">Transmembrane</keyword>
<reference evidence="7 8" key="1">
    <citation type="submission" date="2020-08" db="EMBL/GenBank/DDBJ databases">
        <title>Cohnella phylogeny.</title>
        <authorList>
            <person name="Dunlap C."/>
        </authorList>
    </citation>
    <scope>NUCLEOTIDE SEQUENCE [LARGE SCALE GENOMIC DNA]</scope>
    <source>
        <strain evidence="7 8">CBP 2801</strain>
    </source>
</reference>
<dbReference type="NCBIfam" id="TIGR03717">
    <property type="entry name" value="R_switched_YjbE"/>
    <property type="match status" value="1"/>
</dbReference>
<accession>A0A7X0VU58</accession>
<gene>
    <name evidence="7" type="ORF">H7C18_07130</name>
</gene>
<feature type="transmembrane region" description="Helical" evidence="6">
    <location>
        <begin position="68"/>
        <end position="85"/>
    </location>
</feature>
<evidence type="ECO:0000256" key="4">
    <source>
        <dbReference type="ARBA" id="ARBA00022989"/>
    </source>
</evidence>
<feature type="transmembrane region" description="Helical" evidence="6">
    <location>
        <begin position="128"/>
        <end position="147"/>
    </location>
</feature>
<evidence type="ECO:0000256" key="3">
    <source>
        <dbReference type="ARBA" id="ARBA00022692"/>
    </source>
</evidence>
<dbReference type="RefSeq" id="WP_185128336.1">
    <property type="nucleotide sequence ID" value="NZ_JACJVO010000008.1"/>
</dbReference>
<feature type="transmembrane region" description="Helical" evidence="6">
    <location>
        <begin position="193"/>
        <end position="213"/>
    </location>
</feature>
<evidence type="ECO:0000256" key="1">
    <source>
        <dbReference type="ARBA" id="ARBA00004141"/>
    </source>
</evidence>
<dbReference type="PANTHER" id="PTHR30238:SF4">
    <property type="entry name" value="SLL1022 PROTEIN"/>
    <property type="match status" value="1"/>
</dbReference>
<feature type="transmembrane region" description="Helical" evidence="6">
    <location>
        <begin position="154"/>
        <end position="173"/>
    </location>
</feature>
<dbReference type="InterPro" id="IPR022301">
    <property type="entry name" value="Integral_membrane_YjbE"/>
</dbReference>
<evidence type="ECO:0000313" key="7">
    <source>
        <dbReference type="EMBL" id="MBB6730674.1"/>
    </source>
</evidence>
<comment type="caution">
    <text evidence="7">The sequence shown here is derived from an EMBL/GenBank/DDBJ whole genome shotgun (WGS) entry which is preliminary data.</text>
</comment>
<keyword evidence="8" id="KW-1185">Reference proteome</keyword>
<proteinExistence type="inferred from homology"/>
<feature type="transmembrane region" description="Helical" evidence="6">
    <location>
        <begin position="41"/>
        <end position="62"/>
    </location>
</feature>
<evidence type="ECO:0000256" key="2">
    <source>
        <dbReference type="ARBA" id="ARBA00007511"/>
    </source>
</evidence>
<evidence type="ECO:0000313" key="8">
    <source>
        <dbReference type="Proteomes" id="UP000564644"/>
    </source>
</evidence>
<keyword evidence="5 6" id="KW-0472">Membrane</keyword>
<comment type="subcellular location">
    <subcellularLocation>
        <location evidence="1">Membrane</location>
        <topology evidence="1">Multi-pass membrane protein</topology>
    </subcellularLocation>
</comment>
<keyword evidence="4 6" id="KW-1133">Transmembrane helix</keyword>
<evidence type="ECO:0000256" key="6">
    <source>
        <dbReference type="SAM" id="Phobius"/>
    </source>
</evidence>
<organism evidence="7 8">
    <name type="scientific">Cohnella zeiphila</name>
    <dbReference type="NCBI Taxonomy" id="2761120"/>
    <lineage>
        <taxon>Bacteria</taxon>
        <taxon>Bacillati</taxon>
        <taxon>Bacillota</taxon>
        <taxon>Bacilli</taxon>
        <taxon>Bacillales</taxon>
        <taxon>Paenibacillaceae</taxon>
        <taxon>Cohnella</taxon>
    </lineage>
</organism>
<name>A0A7X0VU58_9BACL</name>
<dbReference type="AlphaFoldDB" id="A0A7X0VU58"/>
<dbReference type="Proteomes" id="UP000564644">
    <property type="component" value="Unassembled WGS sequence"/>
</dbReference>
<protein>
    <submittedName>
        <fullName evidence="7">TerC family protein</fullName>
    </submittedName>
</protein>
<dbReference type="GO" id="GO:0016020">
    <property type="term" value="C:membrane"/>
    <property type="evidence" value="ECO:0007669"/>
    <property type="project" value="UniProtKB-SubCell"/>
</dbReference>
<dbReference type="InterPro" id="IPR005496">
    <property type="entry name" value="Integral_membrane_TerC"/>
</dbReference>
<dbReference type="PANTHER" id="PTHR30238">
    <property type="entry name" value="MEMBRANE BOUND PREDICTED REDOX MODULATOR"/>
    <property type="match status" value="1"/>
</dbReference>
<dbReference type="EMBL" id="JACJVO010000008">
    <property type="protein sequence ID" value="MBB6730674.1"/>
    <property type="molecule type" value="Genomic_DNA"/>
</dbReference>
<evidence type="ECO:0000256" key="5">
    <source>
        <dbReference type="ARBA" id="ARBA00023136"/>
    </source>
</evidence>
<sequence length="226" mass="23948">MEQNALLLLEIMLINIVLSGDNAVVIAMASRNLPVPQRKKAVYWGTLGAVALRIALTVVAVFLLRIPFVEIAGALLLLYVAVRLLTDDNSAAGTKGAASVFKAVAVILTADLIMSLDNVVAVASIARGNYGLMAVGIALSIPLIIWCSQWIAKVLNALPALVYIGAGILGYTAGEMLAKDDLVRKLMPADERWIGIAIAGACGLGVMLAGWALRRRKGDVRHSYSN</sequence>
<feature type="transmembrane region" description="Helical" evidence="6">
    <location>
        <begin position="6"/>
        <end position="29"/>
    </location>
</feature>
<comment type="similarity">
    <text evidence="2">Belongs to the TerC family.</text>
</comment>
<dbReference type="Pfam" id="PF03741">
    <property type="entry name" value="TerC"/>
    <property type="match status" value="1"/>
</dbReference>